<evidence type="ECO:0000313" key="12">
    <source>
        <dbReference type="Proteomes" id="UP000054144"/>
    </source>
</evidence>
<dbReference type="InterPro" id="IPR036259">
    <property type="entry name" value="MFS_trans_sf"/>
</dbReference>
<dbReference type="OrthoDB" id="5290825at2759"/>
<dbReference type="Gene3D" id="1.20.1250.20">
    <property type="entry name" value="MFS general substrate transporter like domains"/>
    <property type="match status" value="1"/>
</dbReference>
<evidence type="ECO:0000256" key="9">
    <source>
        <dbReference type="SAM" id="Phobius"/>
    </source>
</evidence>
<evidence type="ECO:0000256" key="3">
    <source>
        <dbReference type="ARBA" id="ARBA00022448"/>
    </source>
</evidence>
<feature type="transmembrane region" description="Helical" evidence="9">
    <location>
        <begin position="364"/>
        <end position="389"/>
    </location>
</feature>
<sequence length="614" mass="69384">MSESKASIRSVEKEDIEVQAEHVNRVTENVNARIQNPLYGIPKFRLIKDAEEFVREKGLEEYRDLFIKGAVLAQRPNDFEELEELEEADKQVIRDEHLHKWRQPKALYFTVILCCLAAAVQGWDQTGSNGANLSFPDEFGIPTSAGSPNQEKNEWIVGMINSAPYISCAVVSCWLTDPLNHFLGRRGTIFFCAFWCIVSVIGSGFSQSWPQLFICRLLLGLGMGPKATTTPVFAAENTPASIRGGLVMSWQLWTAFGIFLGMCANLAMYQVGKIAWRLQLGSAFIPAVPLFLGIYFCPESPRWLMKKAPFNSFKRLRNADIQAARDLFYVHRQLIEEYEVLKGSTYFGRMIELFTIPRVRRATLASWVVMIAQQMCGINIMAFYSSTIFSDAGYSTSSTLWASFGFGLVNFLFAFPAVWTIDTFGRRNLLLFTFPNMAWTLLAAGFCFLIDSGNSARIPLIAFFVYLFAAFYSPGEGPVPFTYSAEVFPLTHREMGMSWAVATCLGWAAVLSITFPRMLTVLTATGSFGFYAGLNVLAFIMIFFLVPETKQRTLEELDYVFAVPTSKHIKYQGGTYLPYWIKRYVFWQKNVELEPLYHLEGVESITVFERGVGH</sequence>
<dbReference type="InterPro" id="IPR050814">
    <property type="entry name" value="Myo-inositol_Transporter"/>
</dbReference>
<keyword evidence="6 9" id="KW-0472">Membrane</keyword>
<comment type="subcellular location">
    <subcellularLocation>
        <location evidence="1">Membrane</location>
        <topology evidence="1">Multi-pass membrane protein</topology>
    </subcellularLocation>
</comment>
<dbReference type="GO" id="GO:0022857">
    <property type="term" value="F:transmembrane transporter activity"/>
    <property type="evidence" value="ECO:0007669"/>
    <property type="project" value="InterPro"/>
</dbReference>
<dbReference type="PRINTS" id="PR00171">
    <property type="entry name" value="SUGRTRNSPORT"/>
</dbReference>
<dbReference type="NCBIfam" id="TIGR00879">
    <property type="entry name" value="SP"/>
    <property type="match status" value="1"/>
</dbReference>
<gene>
    <name evidence="11" type="ORF">FISHEDRAFT_69170</name>
</gene>
<evidence type="ECO:0000256" key="5">
    <source>
        <dbReference type="ARBA" id="ARBA00022989"/>
    </source>
</evidence>
<keyword evidence="12" id="KW-1185">Reference proteome</keyword>
<keyword evidence="5 9" id="KW-1133">Transmembrane helix</keyword>
<dbReference type="Proteomes" id="UP000054144">
    <property type="component" value="Unassembled WGS sequence"/>
</dbReference>
<dbReference type="PROSITE" id="PS50850">
    <property type="entry name" value="MFS"/>
    <property type="match status" value="1"/>
</dbReference>
<evidence type="ECO:0000256" key="1">
    <source>
        <dbReference type="ARBA" id="ARBA00004141"/>
    </source>
</evidence>
<dbReference type="GO" id="GO:0015798">
    <property type="term" value="P:myo-inositol transport"/>
    <property type="evidence" value="ECO:0007669"/>
    <property type="project" value="UniProtKB-ARBA"/>
</dbReference>
<dbReference type="SUPFAM" id="SSF103473">
    <property type="entry name" value="MFS general substrate transporter"/>
    <property type="match status" value="1"/>
</dbReference>
<name>A0A0D7AMC7_9AGAR</name>
<keyword evidence="4 9" id="KW-0812">Transmembrane</keyword>
<feature type="domain" description="Major facilitator superfamily (MFS) profile" evidence="10">
    <location>
        <begin position="110"/>
        <end position="550"/>
    </location>
</feature>
<organism evidence="11 12">
    <name type="scientific">Fistulina hepatica ATCC 64428</name>
    <dbReference type="NCBI Taxonomy" id="1128425"/>
    <lineage>
        <taxon>Eukaryota</taxon>
        <taxon>Fungi</taxon>
        <taxon>Dikarya</taxon>
        <taxon>Basidiomycota</taxon>
        <taxon>Agaricomycotina</taxon>
        <taxon>Agaricomycetes</taxon>
        <taxon>Agaricomycetidae</taxon>
        <taxon>Agaricales</taxon>
        <taxon>Fistulinaceae</taxon>
        <taxon>Fistulina</taxon>
    </lineage>
</organism>
<comment type="similarity">
    <text evidence="2 8">Belongs to the major facilitator superfamily. Sugar transporter (TC 2.A.1.1) family.</text>
</comment>
<accession>A0A0D7AMC7</accession>
<comment type="catalytic activity">
    <reaction evidence="7">
        <text>myo-inositol(out) + H(+)(out) = myo-inositol(in) + H(+)(in)</text>
        <dbReference type="Rhea" id="RHEA:60364"/>
        <dbReference type="ChEBI" id="CHEBI:15378"/>
        <dbReference type="ChEBI" id="CHEBI:17268"/>
    </reaction>
</comment>
<feature type="transmembrane region" description="Helical" evidence="9">
    <location>
        <begin position="456"/>
        <end position="475"/>
    </location>
</feature>
<dbReference type="Pfam" id="PF00083">
    <property type="entry name" value="Sugar_tr"/>
    <property type="match status" value="1"/>
</dbReference>
<evidence type="ECO:0000259" key="10">
    <source>
        <dbReference type="PROSITE" id="PS50850"/>
    </source>
</evidence>
<dbReference type="EMBL" id="KN881628">
    <property type="protein sequence ID" value="KIY53025.1"/>
    <property type="molecule type" value="Genomic_DNA"/>
</dbReference>
<feature type="transmembrane region" description="Helical" evidence="9">
    <location>
        <begin position="246"/>
        <end position="268"/>
    </location>
</feature>
<dbReference type="InterPro" id="IPR003663">
    <property type="entry name" value="Sugar/inositol_transpt"/>
</dbReference>
<dbReference type="InterPro" id="IPR005828">
    <property type="entry name" value="MFS_sugar_transport-like"/>
</dbReference>
<feature type="transmembrane region" description="Helical" evidence="9">
    <location>
        <begin position="106"/>
        <end position="123"/>
    </location>
</feature>
<dbReference type="GO" id="GO:0015791">
    <property type="term" value="P:polyol transmembrane transport"/>
    <property type="evidence" value="ECO:0007669"/>
    <property type="project" value="UniProtKB-ARBA"/>
</dbReference>
<keyword evidence="3 8" id="KW-0813">Transport</keyword>
<evidence type="ECO:0000256" key="2">
    <source>
        <dbReference type="ARBA" id="ARBA00010992"/>
    </source>
</evidence>
<feature type="transmembrane region" description="Helical" evidence="9">
    <location>
        <begin position="401"/>
        <end position="421"/>
    </location>
</feature>
<dbReference type="FunFam" id="1.20.1250.20:FF:000100">
    <property type="entry name" value="MFS sugar transporter, putative"/>
    <property type="match status" value="1"/>
</dbReference>
<dbReference type="InterPro" id="IPR020846">
    <property type="entry name" value="MFS_dom"/>
</dbReference>
<feature type="transmembrane region" description="Helical" evidence="9">
    <location>
        <begin position="496"/>
        <end position="516"/>
    </location>
</feature>
<feature type="transmembrane region" description="Helical" evidence="9">
    <location>
        <begin position="528"/>
        <end position="546"/>
    </location>
</feature>
<proteinExistence type="inferred from homology"/>
<evidence type="ECO:0000256" key="7">
    <source>
        <dbReference type="ARBA" id="ARBA00049119"/>
    </source>
</evidence>
<feature type="transmembrane region" description="Helical" evidence="9">
    <location>
        <begin position="428"/>
        <end position="450"/>
    </location>
</feature>
<evidence type="ECO:0000256" key="8">
    <source>
        <dbReference type="RuleBase" id="RU003346"/>
    </source>
</evidence>
<evidence type="ECO:0000313" key="11">
    <source>
        <dbReference type="EMBL" id="KIY53025.1"/>
    </source>
</evidence>
<dbReference type="AlphaFoldDB" id="A0A0D7AMC7"/>
<evidence type="ECO:0000256" key="4">
    <source>
        <dbReference type="ARBA" id="ARBA00022692"/>
    </source>
</evidence>
<feature type="transmembrane region" description="Helical" evidence="9">
    <location>
        <begin position="187"/>
        <end position="205"/>
    </location>
</feature>
<evidence type="ECO:0000256" key="6">
    <source>
        <dbReference type="ARBA" id="ARBA00023136"/>
    </source>
</evidence>
<feature type="transmembrane region" description="Helical" evidence="9">
    <location>
        <begin position="211"/>
        <end position="234"/>
    </location>
</feature>
<dbReference type="PANTHER" id="PTHR48020:SF4">
    <property type="entry name" value="SYMPORT, PUTATIVE (AFU_ORTHOLOGUE AFUA_3G11790)-RELATED"/>
    <property type="match status" value="1"/>
</dbReference>
<protein>
    <recommendedName>
        <fullName evidence="10">Major facilitator superfamily (MFS) profile domain-containing protein</fullName>
    </recommendedName>
</protein>
<reference evidence="11 12" key="1">
    <citation type="journal article" date="2015" name="Fungal Genet. Biol.">
        <title>Evolution of novel wood decay mechanisms in Agaricales revealed by the genome sequences of Fistulina hepatica and Cylindrobasidium torrendii.</title>
        <authorList>
            <person name="Floudas D."/>
            <person name="Held B.W."/>
            <person name="Riley R."/>
            <person name="Nagy L.G."/>
            <person name="Koehler G."/>
            <person name="Ransdell A.S."/>
            <person name="Younus H."/>
            <person name="Chow J."/>
            <person name="Chiniquy J."/>
            <person name="Lipzen A."/>
            <person name="Tritt A."/>
            <person name="Sun H."/>
            <person name="Haridas S."/>
            <person name="LaButti K."/>
            <person name="Ohm R.A."/>
            <person name="Kues U."/>
            <person name="Blanchette R.A."/>
            <person name="Grigoriev I.V."/>
            <person name="Minto R.E."/>
            <person name="Hibbett D.S."/>
        </authorList>
    </citation>
    <scope>NUCLEOTIDE SEQUENCE [LARGE SCALE GENOMIC DNA]</scope>
    <source>
        <strain evidence="11 12">ATCC 64428</strain>
    </source>
</reference>
<dbReference type="PANTHER" id="PTHR48020">
    <property type="entry name" value="PROTON MYO-INOSITOL COTRANSPORTER"/>
    <property type="match status" value="1"/>
</dbReference>
<dbReference type="GO" id="GO:0016020">
    <property type="term" value="C:membrane"/>
    <property type="evidence" value="ECO:0007669"/>
    <property type="project" value="UniProtKB-SubCell"/>
</dbReference>